<feature type="binding site" evidence="2">
    <location>
        <begin position="121"/>
        <end position="122"/>
    </location>
    <ligand>
        <name>ATP</name>
        <dbReference type="ChEBI" id="CHEBI:30616"/>
    </ligand>
</feature>
<evidence type="ECO:0000256" key="2">
    <source>
        <dbReference type="HAMAP-Rule" id="MF_02128"/>
    </source>
</evidence>
<comment type="function">
    <text evidence="2">Catalyzes the ATP-dependent phosphorylation of thiamine-monophosphate (TMP) to form thiamine-pyrophosphate (TPP), the active form of vitamin B1.</text>
</comment>
<keyword evidence="2" id="KW-0460">Magnesium</keyword>
<comment type="miscellaneous">
    <text evidence="2">Reaction mechanism of ThiL seems to utilize a direct, inline transfer of the gamma-phosphate of ATP to TMP rather than a phosphorylated enzyme intermediate.</text>
</comment>
<dbReference type="HAMAP" id="MF_02128">
    <property type="entry name" value="TMP_kinase"/>
    <property type="match status" value="1"/>
</dbReference>
<dbReference type="InterPro" id="IPR016188">
    <property type="entry name" value="PurM-like_N"/>
</dbReference>
<comment type="caution">
    <text evidence="5">The sequence shown here is derived from an EMBL/GenBank/DDBJ whole genome shotgun (WGS) entry which is preliminary data.</text>
</comment>
<keyword evidence="2 5" id="KW-0418">Kinase</keyword>
<sequence length="324" mass="33140">MGLGEFERIDRYFRPLARATPGALGLADDAALLDPGGGRDLVVTADAMVETVHYLPDEDPARVARKLLRSNLSDLAAKGAEPLAYTLTLALPAQPDESWIEGFVAGLAADQAEYGIGLLGGDSVRTPGAAVLSVTAFGTVPQGAMLRRSGARPGDDLYVSGTLGDAALGLRAILGQLPGLDPDAGEALATRHRVPQPRMALGRALLGLAHAAMDVSDGLPGDLPHLCDASGVSAEVELALLPLSDAARAAIALDPALQDIAWGGGEDYELLFSAPASARAAIGAAAATAGTPATRIGRIAAGQGARLLDPQGRAVESLTGWRHF</sequence>
<feature type="binding site" evidence="2">
    <location>
        <position position="122"/>
    </location>
    <ligand>
        <name>Mg(2+)</name>
        <dbReference type="ChEBI" id="CHEBI:18420"/>
        <label>1</label>
    </ligand>
</feature>
<feature type="binding site" evidence="2">
    <location>
        <position position="321"/>
    </location>
    <ligand>
        <name>substrate</name>
    </ligand>
</feature>
<dbReference type="PANTHER" id="PTHR30270">
    <property type="entry name" value="THIAMINE-MONOPHOSPHATE KINASE"/>
    <property type="match status" value="1"/>
</dbReference>
<dbReference type="EC" id="2.7.4.16" evidence="2"/>
<dbReference type="PANTHER" id="PTHR30270:SF0">
    <property type="entry name" value="THIAMINE-MONOPHOSPHATE KINASE"/>
    <property type="match status" value="1"/>
</dbReference>
<dbReference type="GO" id="GO:0009228">
    <property type="term" value="P:thiamine biosynthetic process"/>
    <property type="evidence" value="ECO:0007669"/>
    <property type="project" value="UniProtKB-KW"/>
</dbReference>
<accession>A0A211ZR20</accession>
<feature type="binding site" evidence="2">
    <location>
        <position position="74"/>
    </location>
    <ligand>
        <name>Mg(2+)</name>
        <dbReference type="ChEBI" id="CHEBI:18420"/>
        <label>2</label>
    </ligand>
</feature>
<comment type="catalytic activity">
    <reaction evidence="2">
        <text>thiamine phosphate + ATP = thiamine diphosphate + ADP</text>
        <dbReference type="Rhea" id="RHEA:15913"/>
        <dbReference type="ChEBI" id="CHEBI:30616"/>
        <dbReference type="ChEBI" id="CHEBI:37575"/>
        <dbReference type="ChEBI" id="CHEBI:58937"/>
        <dbReference type="ChEBI" id="CHEBI:456216"/>
        <dbReference type="EC" id="2.7.4.16"/>
    </reaction>
</comment>
<feature type="binding site" evidence="2">
    <location>
        <position position="74"/>
    </location>
    <ligand>
        <name>Mg(2+)</name>
        <dbReference type="ChEBI" id="CHEBI:18420"/>
        <label>4</label>
    </ligand>
</feature>
<keyword evidence="1 2" id="KW-0784">Thiamine biosynthesis</keyword>
<feature type="domain" description="PurM-like C-terminal" evidence="4">
    <location>
        <begin position="152"/>
        <end position="306"/>
    </location>
</feature>
<feature type="binding site" evidence="2">
    <location>
        <position position="44"/>
    </location>
    <ligand>
        <name>Mg(2+)</name>
        <dbReference type="ChEBI" id="CHEBI:18420"/>
        <label>4</label>
    </ligand>
</feature>
<feature type="binding site" evidence="2">
    <location>
        <position position="148"/>
    </location>
    <ligand>
        <name>ATP</name>
        <dbReference type="ChEBI" id="CHEBI:30616"/>
    </ligand>
</feature>
<comment type="caution">
    <text evidence="2">Lacks conserved residue(s) required for the propagation of feature annotation.</text>
</comment>
<evidence type="ECO:0000313" key="6">
    <source>
        <dbReference type="Proteomes" id="UP000196655"/>
    </source>
</evidence>
<dbReference type="InterPro" id="IPR006283">
    <property type="entry name" value="ThiL-like"/>
</dbReference>
<evidence type="ECO:0000259" key="3">
    <source>
        <dbReference type="Pfam" id="PF00586"/>
    </source>
</evidence>
<feature type="binding site" evidence="2">
    <location>
        <position position="46"/>
    </location>
    <ligand>
        <name>Mg(2+)</name>
        <dbReference type="ChEBI" id="CHEBI:18420"/>
        <label>1</label>
    </ligand>
</feature>
<organism evidence="5 6">
    <name type="scientific">Inquilinus limosus</name>
    <dbReference type="NCBI Taxonomy" id="171674"/>
    <lineage>
        <taxon>Bacteria</taxon>
        <taxon>Pseudomonadati</taxon>
        <taxon>Pseudomonadota</taxon>
        <taxon>Alphaproteobacteria</taxon>
        <taxon>Rhodospirillales</taxon>
        <taxon>Rhodospirillaceae</taxon>
        <taxon>Inquilinus</taxon>
    </lineage>
</organism>
<proteinExistence type="inferred from homology"/>
<dbReference type="InterPro" id="IPR010918">
    <property type="entry name" value="PurM-like_C_dom"/>
</dbReference>
<evidence type="ECO:0000259" key="4">
    <source>
        <dbReference type="Pfam" id="PF02769"/>
    </source>
</evidence>
<comment type="similarity">
    <text evidence="2">Belongs to the thiamine-monophosphate kinase family.</text>
</comment>
<evidence type="ECO:0000256" key="1">
    <source>
        <dbReference type="ARBA" id="ARBA00022977"/>
    </source>
</evidence>
<dbReference type="STRING" id="1122125.GCA_000423185_03236"/>
<dbReference type="NCBIfam" id="TIGR01379">
    <property type="entry name" value="thiL"/>
    <property type="match status" value="1"/>
</dbReference>
<keyword evidence="2" id="KW-0547">Nucleotide-binding</keyword>
<keyword evidence="2" id="KW-0479">Metal-binding</keyword>
<feature type="binding site" evidence="2">
    <location>
        <position position="46"/>
    </location>
    <ligand>
        <name>Mg(2+)</name>
        <dbReference type="ChEBI" id="CHEBI:18420"/>
        <label>2</label>
    </ligand>
</feature>
<dbReference type="CDD" id="cd02194">
    <property type="entry name" value="ThiL"/>
    <property type="match status" value="1"/>
</dbReference>
<name>A0A211ZR20_9PROT</name>
<keyword evidence="2" id="KW-0067">ATP-binding</keyword>
<dbReference type="AlphaFoldDB" id="A0A211ZR20"/>
<reference evidence="6" key="1">
    <citation type="submission" date="2017-05" db="EMBL/GenBank/DDBJ databases">
        <authorList>
            <person name="Macchi M."/>
            <person name="Festa S."/>
            <person name="Coppotelli B.M."/>
            <person name="Morelli I.S."/>
        </authorList>
    </citation>
    <scope>NUCLEOTIDE SEQUENCE [LARGE SCALE GENOMIC DNA]</scope>
    <source>
        <strain evidence="6">I</strain>
    </source>
</reference>
<feature type="binding site" evidence="2">
    <location>
        <position position="216"/>
    </location>
    <ligand>
        <name>ATP</name>
        <dbReference type="ChEBI" id="CHEBI:30616"/>
    </ligand>
</feature>
<dbReference type="GO" id="GO:0005524">
    <property type="term" value="F:ATP binding"/>
    <property type="evidence" value="ECO:0007669"/>
    <property type="project" value="UniProtKB-UniRule"/>
</dbReference>
<dbReference type="RefSeq" id="WP_088150498.1">
    <property type="nucleotide sequence ID" value="NZ_NHON01000011.1"/>
</dbReference>
<dbReference type="Pfam" id="PF02769">
    <property type="entry name" value="AIRS_C"/>
    <property type="match status" value="1"/>
</dbReference>
<feature type="binding site" evidence="2">
    <location>
        <position position="217"/>
    </location>
    <ligand>
        <name>Mg(2+)</name>
        <dbReference type="ChEBI" id="CHEBI:18420"/>
        <label>5</label>
    </ligand>
</feature>
<dbReference type="GO" id="GO:0009229">
    <property type="term" value="P:thiamine diphosphate biosynthetic process"/>
    <property type="evidence" value="ECO:0007669"/>
    <property type="project" value="UniProtKB-UniRule"/>
</dbReference>
<dbReference type="OrthoDB" id="9802811at2"/>
<dbReference type="EMBL" id="NHON01000011">
    <property type="protein sequence ID" value="OWJ67636.1"/>
    <property type="molecule type" value="Genomic_DNA"/>
</dbReference>
<dbReference type="InterPro" id="IPR036676">
    <property type="entry name" value="PurM-like_C_sf"/>
</dbReference>
<feature type="binding site" evidence="2">
    <location>
        <position position="29"/>
    </location>
    <ligand>
        <name>Mg(2+)</name>
        <dbReference type="ChEBI" id="CHEBI:18420"/>
        <label>3</label>
    </ligand>
</feature>
<feature type="binding site" evidence="2">
    <location>
        <position position="214"/>
    </location>
    <ligand>
        <name>Mg(2+)</name>
        <dbReference type="ChEBI" id="CHEBI:18420"/>
        <label>3</label>
    </ligand>
</feature>
<feature type="domain" description="PurM-like N-terminal" evidence="3">
    <location>
        <begin position="28"/>
        <end position="140"/>
    </location>
</feature>
<keyword evidence="6" id="KW-1185">Reference proteome</keyword>
<feature type="binding site" evidence="2">
    <location>
        <position position="74"/>
    </location>
    <ligand>
        <name>Mg(2+)</name>
        <dbReference type="ChEBI" id="CHEBI:18420"/>
        <label>3</label>
    </ligand>
</feature>
<evidence type="ECO:0000313" key="5">
    <source>
        <dbReference type="EMBL" id="OWJ67636.1"/>
    </source>
</evidence>
<dbReference type="Gene3D" id="3.90.650.10">
    <property type="entry name" value="PurM-like C-terminal domain"/>
    <property type="match status" value="1"/>
</dbReference>
<feature type="binding site" evidence="2">
    <location>
        <position position="53"/>
    </location>
    <ligand>
        <name>substrate</name>
    </ligand>
</feature>
<comment type="pathway">
    <text evidence="2">Cofactor biosynthesis; thiamine diphosphate biosynthesis; thiamine diphosphate from thiamine phosphate: step 1/1.</text>
</comment>
<dbReference type="Proteomes" id="UP000196655">
    <property type="component" value="Unassembled WGS sequence"/>
</dbReference>
<feature type="binding site" evidence="2">
    <location>
        <position position="266"/>
    </location>
    <ligand>
        <name>substrate</name>
    </ligand>
</feature>
<dbReference type="GO" id="GO:0009030">
    <property type="term" value="F:thiamine-phosphate kinase activity"/>
    <property type="evidence" value="ECO:0007669"/>
    <property type="project" value="UniProtKB-UniRule"/>
</dbReference>
<gene>
    <name evidence="2" type="primary">thiL</name>
    <name evidence="5" type="ORF">BWR60_08080</name>
</gene>
<dbReference type="GO" id="GO:0000287">
    <property type="term" value="F:magnesium ion binding"/>
    <property type="evidence" value="ECO:0007669"/>
    <property type="project" value="UniProtKB-UniRule"/>
</dbReference>
<feature type="binding site" evidence="2">
    <location>
        <position position="29"/>
    </location>
    <ligand>
        <name>Mg(2+)</name>
        <dbReference type="ChEBI" id="CHEBI:18420"/>
        <label>4</label>
    </ligand>
</feature>
<dbReference type="SUPFAM" id="SSF55326">
    <property type="entry name" value="PurM N-terminal domain-like"/>
    <property type="match status" value="1"/>
</dbReference>
<dbReference type="SUPFAM" id="SSF56042">
    <property type="entry name" value="PurM C-terminal domain-like"/>
    <property type="match status" value="1"/>
</dbReference>
<dbReference type="UniPathway" id="UPA00060">
    <property type="reaction ID" value="UER00142"/>
</dbReference>
<protein>
    <recommendedName>
        <fullName evidence="2">Thiamine-monophosphate kinase</fullName>
        <shortName evidence="2">TMP kinase</shortName>
        <shortName evidence="2">Thiamine-phosphate kinase</shortName>
        <ecNumber evidence="2">2.7.4.16</ecNumber>
    </recommendedName>
</protein>
<dbReference type="Pfam" id="PF00586">
    <property type="entry name" value="AIRS"/>
    <property type="match status" value="1"/>
</dbReference>
<dbReference type="InterPro" id="IPR036921">
    <property type="entry name" value="PurM-like_N_sf"/>
</dbReference>
<dbReference type="PIRSF" id="PIRSF005303">
    <property type="entry name" value="Thiam_monoph_kin"/>
    <property type="match status" value="1"/>
</dbReference>
<dbReference type="Gene3D" id="3.30.1330.10">
    <property type="entry name" value="PurM-like, N-terminal domain"/>
    <property type="match status" value="1"/>
</dbReference>
<keyword evidence="2" id="KW-0808">Transferase</keyword>